<keyword evidence="1" id="KW-0812">Transmembrane</keyword>
<feature type="transmembrane region" description="Helical" evidence="1">
    <location>
        <begin position="7"/>
        <end position="31"/>
    </location>
</feature>
<protein>
    <submittedName>
        <fullName evidence="2">Uncharacterized protein</fullName>
    </submittedName>
</protein>
<proteinExistence type="predicted"/>
<keyword evidence="1" id="KW-1133">Transmembrane helix</keyword>
<feature type="non-terminal residue" evidence="2">
    <location>
        <position position="169"/>
    </location>
</feature>
<name>A0A3B0WEU3_9ZZZZ</name>
<dbReference type="EMBL" id="UOFC01000265">
    <property type="protein sequence ID" value="VAW49217.1"/>
    <property type="molecule type" value="Genomic_DNA"/>
</dbReference>
<accession>A0A3B0WEU3</accession>
<reference evidence="2" key="1">
    <citation type="submission" date="2018-06" db="EMBL/GenBank/DDBJ databases">
        <authorList>
            <person name="Zhirakovskaya E."/>
        </authorList>
    </citation>
    <scope>NUCLEOTIDE SEQUENCE</scope>
</reference>
<gene>
    <name evidence="2" type="ORF">MNBD_GAMMA03-656</name>
</gene>
<keyword evidence="1" id="KW-0472">Membrane</keyword>
<organism evidence="2">
    <name type="scientific">hydrothermal vent metagenome</name>
    <dbReference type="NCBI Taxonomy" id="652676"/>
    <lineage>
        <taxon>unclassified sequences</taxon>
        <taxon>metagenomes</taxon>
        <taxon>ecological metagenomes</taxon>
    </lineage>
</organism>
<dbReference type="SUPFAM" id="SSF53448">
    <property type="entry name" value="Nucleotide-diphospho-sugar transferases"/>
    <property type="match status" value="1"/>
</dbReference>
<evidence type="ECO:0000313" key="2">
    <source>
        <dbReference type="EMBL" id="VAW49217.1"/>
    </source>
</evidence>
<sequence>MLEYSDFIAYLLVVMKILLIVVSVIFIISGLDDLFIDLYFIIRSLYRRQFVLPKHSPLSEKDLKSKPEKPIAVYLPAWDESAVIRPMLENTIKTLDYENYYLFIGAYPNDLATQEEVAKISAKHKNVHCIVCPHDGPTNKADCLNWINLGIRKFEKENNIYFNIFVMQD</sequence>
<dbReference type="AlphaFoldDB" id="A0A3B0WEU3"/>
<dbReference type="InterPro" id="IPR029044">
    <property type="entry name" value="Nucleotide-diphossugar_trans"/>
</dbReference>
<evidence type="ECO:0000256" key="1">
    <source>
        <dbReference type="SAM" id="Phobius"/>
    </source>
</evidence>